<evidence type="ECO:0000256" key="3">
    <source>
        <dbReference type="ARBA" id="ARBA00022605"/>
    </source>
</evidence>
<evidence type="ECO:0000313" key="11">
    <source>
        <dbReference type="Proteomes" id="UP000244016"/>
    </source>
</evidence>
<keyword evidence="7" id="KW-0963">Cytoplasm</keyword>
<comment type="catalytic activity">
    <reaction evidence="6 7">
        <text>N-acetyl-L-glutamate 5-semialdehyde + phosphate + NADP(+) = N-acetyl-L-glutamyl 5-phosphate + NADPH + H(+)</text>
        <dbReference type="Rhea" id="RHEA:21588"/>
        <dbReference type="ChEBI" id="CHEBI:15378"/>
        <dbReference type="ChEBI" id="CHEBI:29123"/>
        <dbReference type="ChEBI" id="CHEBI:43474"/>
        <dbReference type="ChEBI" id="CHEBI:57783"/>
        <dbReference type="ChEBI" id="CHEBI:57936"/>
        <dbReference type="ChEBI" id="CHEBI:58349"/>
        <dbReference type="EC" id="1.2.1.38"/>
    </reaction>
</comment>
<comment type="similarity">
    <text evidence="7">Belongs to the NAGSA dehydrogenase family. Type 1 subfamily.</text>
</comment>
<dbReference type="PANTHER" id="PTHR32338:SF10">
    <property type="entry name" value="N-ACETYL-GAMMA-GLUTAMYL-PHOSPHATE REDUCTASE, CHLOROPLASTIC-RELATED"/>
    <property type="match status" value="1"/>
</dbReference>
<proteinExistence type="inferred from homology"/>
<feature type="active site" evidence="7 8">
    <location>
        <position position="148"/>
    </location>
</feature>
<dbReference type="Pfam" id="PF01118">
    <property type="entry name" value="Semialdhyde_dh"/>
    <property type="match status" value="1"/>
</dbReference>
<accession>A0A2T5G5G7</accession>
<dbReference type="InterPro" id="IPR000534">
    <property type="entry name" value="Semialdehyde_DH_NAD-bd"/>
</dbReference>
<evidence type="ECO:0000256" key="5">
    <source>
        <dbReference type="ARBA" id="ARBA00023002"/>
    </source>
</evidence>
<keyword evidence="3 7" id="KW-0028">Amino-acid biosynthesis</keyword>
<dbReference type="Pfam" id="PF22698">
    <property type="entry name" value="Semialdhyde_dhC_1"/>
    <property type="match status" value="1"/>
</dbReference>
<dbReference type="UniPathway" id="UPA00068">
    <property type="reaction ID" value="UER00108"/>
</dbReference>
<dbReference type="CDD" id="cd17895">
    <property type="entry name" value="AGPR_1_N"/>
    <property type="match status" value="1"/>
</dbReference>
<dbReference type="GO" id="GO:0070401">
    <property type="term" value="F:NADP+ binding"/>
    <property type="evidence" value="ECO:0007669"/>
    <property type="project" value="InterPro"/>
</dbReference>
<comment type="function">
    <text evidence="7">Catalyzes the NADPH-dependent reduction of N-acetyl-5-glutamyl phosphate to yield N-acetyl-L-glutamate 5-semialdehyde.</text>
</comment>
<protein>
    <recommendedName>
        <fullName evidence="7">N-acetyl-gamma-glutamyl-phosphate reductase</fullName>
        <shortName evidence="7">AGPR</shortName>
        <ecNumber evidence="7">1.2.1.38</ecNumber>
    </recommendedName>
    <alternativeName>
        <fullName evidence="7">N-acetyl-glutamate semialdehyde dehydrogenase</fullName>
        <shortName evidence="7">NAGSA dehydrogenase</shortName>
    </alternativeName>
</protein>
<evidence type="ECO:0000256" key="8">
    <source>
        <dbReference type="PROSITE-ProRule" id="PRU10010"/>
    </source>
</evidence>
<dbReference type="SUPFAM" id="SSF51735">
    <property type="entry name" value="NAD(P)-binding Rossmann-fold domains"/>
    <property type="match status" value="1"/>
</dbReference>
<dbReference type="GO" id="GO:0051287">
    <property type="term" value="F:NAD binding"/>
    <property type="evidence" value="ECO:0007669"/>
    <property type="project" value="InterPro"/>
</dbReference>
<dbReference type="GO" id="GO:0003942">
    <property type="term" value="F:N-acetyl-gamma-glutamyl-phosphate reductase activity"/>
    <property type="evidence" value="ECO:0007669"/>
    <property type="project" value="UniProtKB-UniRule"/>
</dbReference>
<dbReference type="HAMAP" id="MF_00150">
    <property type="entry name" value="ArgC_type1"/>
    <property type="match status" value="1"/>
</dbReference>
<evidence type="ECO:0000256" key="6">
    <source>
        <dbReference type="ARBA" id="ARBA00050557"/>
    </source>
</evidence>
<dbReference type="GO" id="GO:0005737">
    <property type="term" value="C:cytoplasm"/>
    <property type="evidence" value="ECO:0007669"/>
    <property type="project" value="UniProtKB-SubCell"/>
</dbReference>
<dbReference type="Gene3D" id="3.30.360.10">
    <property type="entry name" value="Dihydrodipicolinate Reductase, domain 2"/>
    <property type="match status" value="1"/>
</dbReference>
<comment type="subcellular location">
    <subcellularLocation>
        <location evidence="7">Cytoplasm</location>
    </subcellularLocation>
</comment>
<evidence type="ECO:0000256" key="2">
    <source>
        <dbReference type="ARBA" id="ARBA00022571"/>
    </source>
</evidence>
<dbReference type="InterPro" id="IPR058924">
    <property type="entry name" value="AGPR_dimerisation_dom"/>
</dbReference>
<evidence type="ECO:0000256" key="7">
    <source>
        <dbReference type="HAMAP-Rule" id="MF_00150"/>
    </source>
</evidence>
<evidence type="ECO:0000259" key="9">
    <source>
        <dbReference type="SMART" id="SM00859"/>
    </source>
</evidence>
<keyword evidence="4 7" id="KW-0521">NADP</keyword>
<sequence length="339" mass="36614">MGLRVGVVGTGYGGAELVRLLSSHPHVGELRLFSESQADRGLGEVYAAWRDADLPLFPLEALEERELDVLFLATPHGASRELVTRWIGRPAVIVDLSGDFRFRDGSVYERFYRMPAAPRSLLEEAVYGLAEFAPPELFRARLVANPGCFPTAALLALLPLAKAGLLRPGSAIVDAKTGVSGAGRSPSLATHFAEVNENVRPYNVLVHRHGAEIEVYLGAGPVSFVPHLVPMTRGILVTAYGDLVEPMTTNDLFELYRQTYAGRPFVRLLRPGVYPETKAVQGSNFVDIGLTATADGRRAVVMAAIDNLVKGAAGQAVQNMNLRFGLPETAGLDGRPLYP</sequence>
<dbReference type="InterPro" id="IPR036291">
    <property type="entry name" value="NAD(P)-bd_dom_sf"/>
</dbReference>
<feature type="domain" description="Semialdehyde dehydrogenase NAD-binding" evidence="9">
    <location>
        <begin position="4"/>
        <end position="140"/>
    </location>
</feature>
<dbReference type="CDD" id="cd23934">
    <property type="entry name" value="AGPR_1_C"/>
    <property type="match status" value="1"/>
</dbReference>
<dbReference type="GO" id="GO:0006526">
    <property type="term" value="P:L-arginine biosynthetic process"/>
    <property type="evidence" value="ECO:0007669"/>
    <property type="project" value="UniProtKB-UniRule"/>
</dbReference>
<name>A0A2T5G5G7_9BACL</name>
<dbReference type="SMART" id="SM00859">
    <property type="entry name" value="Semialdhyde_dh"/>
    <property type="match status" value="1"/>
</dbReference>
<dbReference type="InterPro" id="IPR023013">
    <property type="entry name" value="AGPR_AS"/>
</dbReference>
<dbReference type="NCBIfam" id="TIGR01850">
    <property type="entry name" value="argC"/>
    <property type="match status" value="1"/>
</dbReference>
<dbReference type="FunFam" id="3.30.360.10:FF:000014">
    <property type="entry name" value="N-acetyl-gamma-glutamyl-phosphate reductase"/>
    <property type="match status" value="1"/>
</dbReference>
<evidence type="ECO:0000256" key="1">
    <source>
        <dbReference type="ARBA" id="ARBA00004862"/>
    </source>
</evidence>
<dbReference type="EC" id="1.2.1.38" evidence="7"/>
<dbReference type="PROSITE" id="PS01224">
    <property type="entry name" value="ARGC"/>
    <property type="match status" value="1"/>
</dbReference>
<organism evidence="10 11">
    <name type="scientific">Brockia lithotrophica</name>
    <dbReference type="NCBI Taxonomy" id="933949"/>
    <lineage>
        <taxon>Bacteria</taxon>
        <taxon>Bacillati</taxon>
        <taxon>Bacillota</taxon>
        <taxon>Bacilli</taxon>
        <taxon>Bacillales</taxon>
        <taxon>Bacillales Family X. Incertae Sedis</taxon>
        <taxon>Brockia</taxon>
    </lineage>
</organism>
<dbReference type="SUPFAM" id="SSF55347">
    <property type="entry name" value="Glyceraldehyde-3-phosphate dehydrogenase-like, C-terminal domain"/>
    <property type="match status" value="1"/>
</dbReference>
<dbReference type="EMBL" id="PEBW01000005">
    <property type="protein sequence ID" value="PTQ51418.1"/>
    <property type="molecule type" value="Genomic_DNA"/>
</dbReference>
<evidence type="ECO:0000313" key="10">
    <source>
        <dbReference type="EMBL" id="PTQ51418.1"/>
    </source>
</evidence>
<dbReference type="AlphaFoldDB" id="A0A2T5G5G7"/>
<gene>
    <name evidence="7" type="primary">argC</name>
    <name evidence="10" type="ORF">BLITH_1495</name>
</gene>
<reference evidence="10 11" key="1">
    <citation type="submission" date="2017-08" db="EMBL/GenBank/DDBJ databases">
        <title>Burning lignite coal seam in the remote Altai Mountains harbors a hydrogen-driven thermophilic microbial community.</title>
        <authorList>
            <person name="Kadnikov V.V."/>
            <person name="Mardanov A.V."/>
            <person name="Ivasenko D."/>
            <person name="Beletsky A.V."/>
            <person name="Karnachuk O.V."/>
            <person name="Ravin N.V."/>
        </authorList>
    </citation>
    <scope>NUCLEOTIDE SEQUENCE [LARGE SCALE GENOMIC DNA]</scope>
    <source>
        <strain evidence="10">AL31</strain>
    </source>
</reference>
<dbReference type="InterPro" id="IPR000706">
    <property type="entry name" value="AGPR_type-1"/>
</dbReference>
<dbReference type="PANTHER" id="PTHR32338">
    <property type="entry name" value="N-ACETYL-GAMMA-GLUTAMYL-PHOSPHATE REDUCTASE, CHLOROPLASTIC-RELATED-RELATED"/>
    <property type="match status" value="1"/>
</dbReference>
<keyword evidence="5 7" id="KW-0560">Oxidoreductase</keyword>
<dbReference type="InterPro" id="IPR050085">
    <property type="entry name" value="AGPR"/>
</dbReference>
<dbReference type="Proteomes" id="UP000244016">
    <property type="component" value="Unassembled WGS sequence"/>
</dbReference>
<evidence type="ECO:0000256" key="4">
    <source>
        <dbReference type="ARBA" id="ARBA00022857"/>
    </source>
</evidence>
<comment type="caution">
    <text evidence="10">The sequence shown here is derived from an EMBL/GenBank/DDBJ whole genome shotgun (WGS) entry which is preliminary data.</text>
</comment>
<keyword evidence="2 7" id="KW-0055">Arginine biosynthesis</keyword>
<dbReference type="Gene3D" id="3.40.50.720">
    <property type="entry name" value="NAD(P)-binding Rossmann-like Domain"/>
    <property type="match status" value="1"/>
</dbReference>
<comment type="pathway">
    <text evidence="1 7">Amino-acid biosynthesis; L-arginine biosynthesis; N(2)-acetyl-L-ornithine from L-glutamate: step 3/4.</text>
</comment>